<comment type="caution">
    <text evidence="2">The sequence shown here is derived from an EMBL/GenBank/DDBJ whole genome shotgun (WGS) entry which is preliminary data.</text>
</comment>
<dbReference type="InterPro" id="IPR033331">
    <property type="entry name" value="TMEM127"/>
</dbReference>
<feature type="region of interest" description="Disordered" evidence="1">
    <location>
        <begin position="1"/>
        <end position="29"/>
    </location>
</feature>
<dbReference type="EMBL" id="JASDAP010000013">
    <property type="protein sequence ID" value="KAK1892909.1"/>
    <property type="molecule type" value="Genomic_DNA"/>
</dbReference>
<protein>
    <submittedName>
        <fullName evidence="2">Transmembrane protein 127</fullName>
    </submittedName>
</protein>
<dbReference type="GO" id="GO:0032007">
    <property type="term" value="P:negative regulation of TOR signaling"/>
    <property type="evidence" value="ECO:0007669"/>
    <property type="project" value="InterPro"/>
</dbReference>
<dbReference type="AlphaFoldDB" id="A0AAD9F8R1"/>
<keyword evidence="2" id="KW-0812">Transmembrane</keyword>
<organism evidence="2 3">
    <name type="scientific">Dissostichus eleginoides</name>
    <name type="common">Patagonian toothfish</name>
    <name type="synonym">Dissostichus amissus</name>
    <dbReference type="NCBI Taxonomy" id="100907"/>
    <lineage>
        <taxon>Eukaryota</taxon>
        <taxon>Metazoa</taxon>
        <taxon>Chordata</taxon>
        <taxon>Craniata</taxon>
        <taxon>Vertebrata</taxon>
        <taxon>Euteleostomi</taxon>
        <taxon>Actinopterygii</taxon>
        <taxon>Neopterygii</taxon>
        <taxon>Teleostei</taxon>
        <taxon>Neoteleostei</taxon>
        <taxon>Acanthomorphata</taxon>
        <taxon>Eupercaria</taxon>
        <taxon>Perciformes</taxon>
        <taxon>Notothenioidei</taxon>
        <taxon>Nototheniidae</taxon>
        <taxon>Dissostichus</taxon>
    </lineage>
</organism>
<evidence type="ECO:0000313" key="3">
    <source>
        <dbReference type="Proteomes" id="UP001228049"/>
    </source>
</evidence>
<gene>
    <name evidence="2" type="ORF">KUDE01_007980</name>
</gene>
<accession>A0AAD9F8R1</accession>
<name>A0AAD9F8R1_DISEL</name>
<keyword evidence="2" id="KW-0472">Membrane</keyword>
<dbReference type="PANTHER" id="PTHR28358:SF1">
    <property type="entry name" value="TRANSMEMBRANE PROTEIN 127"/>
    <property type="match status" value="1"/>
</dbReference>
<dbReference type="GO" id="GO:0008285">
    <property type="term" value="P:negative regulation of cell population proliferation"/>
    <property type="evidence" value="ECO:0007669"/>
    <property type="project" value="InterPro"/>
</dbReference>
<dbReference type="GO" id="GO:0016020">
    <property type="term" value="C:membrane"/>
    <property type="evidence" value="ECO:0007669"/>
    <property type="project" value="TreeGrafter"/>
</dbReference>
<sequence>MYAPPGSAVPGGRRRRGGSSLPKQPERSLVSALPGALSITALCTALRSRPGSGSTGALVRDKSWGWRTSWGTLTPSCWTITV</sequence>
<dbReference type="PANTHER" id="PTHR28358">
    <property type="entry name" value="TRANSMEMBRANE PROTEIN 127"/>
    <property type="match status" value="1"/>
</dbReference>
<reference evidence="2" key="1">
    <citation type="submission" date="2023-04" db="EMBL/GenBank/DDBJ databases">
        <title>Chromosome-level genome of Chaenocephalus aceratus.</title>
        <authorList>
            <person name="Park H."/>
        </authorList>
    </citation>
    <scope>NUCLEOTIDE SEQUENCE</scope>
    <source>
        <strain evidence="2">DE</strain>
        <tissue evidence="2">Muscle</tissue>
    </source>
</reference>
<proteinExistence type="predicted"/>
<dbReference type="Proteomes" id="UP001228049">
    <property type="component" value="Unassembled WGS sequence"/>
</dbReference>
<keyword evidence="3" id="KW-1185">Reference proteome</keyword>
<evidence type="ECO:0000313" key="2">
    <source>
        <dbReference type="EMBL" id="KAK1892909.1"/>
    </source>
</evidence>
<evidence type="ECO:0000256" key="1">
    <source>
        <dbReference type="SAM" id="MobiDB-lite"/>
    </source>
</evidence>